<proteinExistence type="inferred from homology"/>
<accession>A0A364N4V4</accession>
<keyword evidence="8" id="KW-1185">Reference proteome</keyword>
<comment type="caution">
    <text evidence="7">The sequence shown here is derived from an EMBL/GenBank/DDBJ whole genome shotgun (WGS) entry which is preliminary data.</text>
</comment>
<keyword evidence="3" id="KW-0687">Ribonucleoprotein</keyword>
<evidence type="ECO:0000256" key="5">
    <source>
        <dbReference type="ARBA" id="ARBA00035328"/>
    </source>
</evidence>
<organism evidence="7 8">
    <name type="scientific">Stemphylium lycopersici</name>
    <name type="common">Tomato gray leaf spot disease fungus</name>
    <name type="synonym">Thyrospora lycopersici</name>
    <dbReference type="NCBI Taxonomy" id="183478"/>
    <lineage>
        <taxon>Eukaryota</taxon>
        <taxon>Fungi</taxon>
        <taxon>Dikarya</taxon>
        <taxon>Ascomycota</taxon>
        <taxon>Pezizomycotina</taxon>
        <taxon>Dothideomycetes</taxon>
        <taxon>Pleosporomycetidae</taxon>
        <taxon>Pleosporales</taxon>
        <taxon>Pleosporineae</taxon>
        <taxon>Pleosporaceae</taxon>
        <taxon>Stemphylium</taxon>
    </lineage>
</organism>
<dbReference type="EMBL" id="QGDH01000052">
    <property type="protein sequence ID" value="RAR12120.1"/>
    <property type="molecule type" value="Genomic_DNA"/>
</dbReference>
<dbReference type="Proteomes" id="UP000249619">
    <property type="component" value="Unassembled WGS sequence"/>
</dbReference>
<evidence type="ECO:0000256" key="1">
    <source>
        <dbReference type="ARBA" id="ARBA00010247"/>
    </source>
</evidence>
<dbReference type="Pfam" id="PF01779">
    <property type="entry name" value="Ribosomal_L29e"/>
    <property type="match status" value="1"/>
</dbReference>
<dbReference type="PANTHER" id="PTHR12884:SF0">
    <property type="entry name" value="60S RIBOSOMAL PROTEIN L29"/>
    <property type="match status" value="1"/>
</dbReference>
<feature type="region of interest" description="Disordered" evidence="6">
    <location>
        <begin position="227"/>
        <end position="276"/>
    </location>
</feature>
<evidence type="ECO:0000256" key="2">
    <source>
        <dbReference type="ARBA" id="ARBA00022980"/>
    </source>
</evidence>
<evidence type="ECO:0000256" key="6">
    <source>
        <dbReference type="SAM" id="MobiDB-lite"/>
    </source>
</evidence>
<sequence>MCGCTLYDSPTCGHSWISMSQPCGFLSDLLSCPYRETYQTLIAPPHTCPVCNGGFADQETIEMVQGPWGCNQMIRNHVGGNYAVPGQWGNARLMPGALRGPAITSGAISGAPMPMGQLNRGFTYDHRLTGPYGPPASLSYASMIGRGPTITGPAVITNGAMACDEGFGGYGDGYLDGYDGCCEGGRRKRRHRRHYKYKYTEKPATNCTVIGRKFQLRPSALRQYHTAKSTPTTVAMAKSKNSSQHNQSKKNHRNGIKKPKTHRYPSLKGTDPKFRRNHRHALHGTMRALKEVKEGKRENA</sequence>
<protein>
    <recommendedName>
        <fullName evidence="4">Large ribosomal subunit protein eL29</fullName>
    </recommendedName>
    <alternativeName>
        <fullName evidence="5">60S ribosomal protein L29</fullName>
    </alternativeName>
</protein>
<dbReference type="STRING" id="183478.A0A364N4V4"/>
<evidence type="ECO:0000313" key="8">
    <source>
        <dbReference type="Proteomes" id="UP000249619"/>
    </source>
</evidence>
<feature type="compositionally biased region" description="Basic residues" evidence="6">
    <location>
        <begin position="247"/>
        <end position="265"/>
    </location>
</feature>
<dbReference type="Gene3D" id="6.10.140.1730">
    <property type="match status" value="1"/>
</dbReference>
<keyword evidence="2 7" id="KW-0689">Ribosomal protein</keyword>
<evidence type="ECO:0000313" key="7">
    <source>
        <dbReference type="EMBL" id="RAR12120.1"/>
    </source>
</evidence>
<dbReference type="AlphaFoldDB" id="A0A364N4V4"/>
<evidence type="ECO:0000256" key="4">
    <source>
        <dbReference type="ARBA" id="ARBA00035222"/>
    </source>
</evidence>
<dbReference type="GO" id="GO:0003735">
    <property type="term" value="F:structural constituent of ribosome"/>
    <property type="evidence" value="ECO:0007669"/>
    <property type="project" value="InterPro"/>
</dbReference>
<dbReference type="PANTHER" id="PTHR12884">
    <property type="entry name" value="60S RIBOSOMAL PROTEIN L29"/>
    <property type="match status" value="1"/>
</dbReference>
<gene>
    <name evidence="7" type="ORF">DDE83_004248</name>
</gene>
<comment type="similarity">
    <text evidence="1">Belongs to the eukaryotic ribosomal protein eL29 family.</text>
</comment>
<reference evidence="8" key="1">
    <citation type="submission" date="2018-05" db="EMBL/GenBank/DDBJ databases">
        <title>Draft genome sequence of Stemphylium lycopersici strain CIDEFI 213.</title>
        <authorList>
            <person name="Medina R."/>
            <person name="Franco M.E.E."/>
            <person name="Lucentini C.G."/>
            <person name="Saparrat M.C.N."/>
            <person name="Balatti P.A."/>
        </authorList>
    </citation>
    <scope>NUCLEOTIDE SEQUENCE [LARGE SCALE GENOMIC DNA]</scope>
    <source>
        <strain evidence="8">CIDEFI 213</strain>
    </source>
</reference>
<name>A0A364N4V4_STELY</name>
<dbReference type="GO" id="GO:0002181">
    <property type="term" value="P:cytoplasmic translation"/>
    <property type="evidence" value="ECO:0007669"/>
    <property type="project" value="TreeGrafter"/>
</dbReference>
<dbReference type="InterPro" id="IPR002673">
    <property type="entry name" value="Ribosomal_eL29"/>
</dbReference>
<dbReference type="GO" id="GO:0022625">
    <property type="term" value="C:cytosolic large ribosomal subunit"/>
    <property type="evidence" value="ECO:0007669"/>
    <property type="project" value="TreeGrafter"/>
</dbReference>
<evidence type="ECO:0000256" key="3">
    <source>
        <dbReference type="ARBA" id="ARBA00023274"/>
    </source>
</evidence>